<dbReference type="NCBIfam" id="NF003996">
    <property type="entry name" value="PRK05472.2-5"/>
    <property type="match status" value="1"/>
</dbReference>
<evidence type="ECO:0000256" key="6">
    <source>
        <dbReference type="ARBA" id="ARBA00023163"/>
    </source>
</evidence>
<dbReference type="GO" id="GO:0005737">
    <property type="term" value="C:cytoplasm"/>
    <property type="evidence" value="ECO:0007669"/>
    <property type="project" value="UniProtKB-SubCell"/>
</dbReference>
<dbReference type="GO" id="GO:0045892">
    <property type="term" value="P:negative regulation of DNA-templated transcription"/>
    <property type="evidence" value="ECO:0007669"/>
    <property type="project" value="InterPro"/>
</dbReference>
<dbReference type="Gene3D" id="3.40.50.720">
    <property type="entry name" value="NAD(P)-binding Rossmann-like Domain"/>
    <property type="match status" value="1"/>
</dbReference>
<keyword evidence="5 7" id="KW-0238">DNA-binding</keyword>
<dbReference type="AlphaFoldDB" id="A0A523TC34"/>
<comment type="function">
    <text evidence="7">Modulates transcription in response to changes in cellular NADH/NAD(+) redox state.</text>
</comment>
<dbReference type="HAMAP" id="MF_01131">
    <property type="entry name" value="Rex"/>
    <property type="match status" value="1"/>
</dbReference>
<keyword evidence="2 7" id="KW-0678">Repressor</keyword>
<keyword evidence="3 7" id="KW-0805">Transcription regulation</keyword>
<dbReference type="GO" id="GO:0051775">
    <property type="term" value="P:response to redox state"/>
    <property type="evidence" value="ECO:0007669"/>
    <property type="project" value="InterPro"/>
</dbReference>
<proteinExistence type="inferred from homology"/>
<accession>A0A523TC34</accession>
<dbReference type="InterPro" id="IPR009718">
    <property type="entry name" value="Rex_DNA-bd_C_dom"/>
</dbReference>
<comment type="subcellular location">
    <subcellularLocation>
        <location evidence="7">Cytoplasm</location>
    </subcellularLocation>
</comment>
<dbReference type="NCBIfam" id="NF003989">
    <property type="entry name" value="PRK05472.1-3"/>
    <property type="match status" value="1"/>
</dbReference>
<dbReference type="SUPFAM" id="SSF51735">
    <property type="entry name" value="NAD(P)-binding Rossmann-fold domains"/>
    <property type="match status" value="1"/>
</dbReference>
<evidence type="ECO:0000256" key="3">
    <source>
        <dbReference type="ARBA" id="ARBA00023015"/>
    </source>
</evidence>
<evidence type="ECO:0000259" key="8">
    <source>
        <dbReference type="SMART" id="SM00881"/>
    </source>
</evidence>
<dbReference type="InterPro" id="IPR036291">
    <property type="entry name" value="NAD(P)-bd_dom_sf"/>
</dbReference>
<protein>
    <recommendedName>
        <fullName evidence="7">Redox-sensing transcriptional repressor Rex</fullName>
    </recommendedName>
</protein>
<dbReference type="PANTHER" id="PTHR35786">
    <property type="entry name" value="REDOX-SENSING TRANSCRIPTIONAL REPRESSOR REX"/>
    <property type="match status" value="1"/>
</dbReference>
<dbReference type="NCBIfam" id="NF003995">
    <property type="entry name" value="PRK05472.2-4"/>
    <property type="match status" value="1"/>
</dbReference>
<keyword evidence="1 7" id="KW-0963">Cytoplasm</keyword>
<dbReference type="InterPro" id="IPR036388">
    <property type="entry name" value="WH-like_DNA-bd_sf"/>
</dbReference>
<evidence type="ECO:0000256" key="1">
    <source>
        <dbReference type="ARBA" id="ARBA00022490"/>
    </source>
</evidence>
<comment type="caution">
    <text evidence="7">Lacks conserved residue(s) required for the propagation of feature annotation.</text>
</comment>
<dbReference type="Proteomes" id="UP000316517">
    <property type="component" value="Unassembled WGS sequence"/>
</dbReference>
<dbReference type="InterPro" id="IPR058236">
    <property type="entry name" value="Rex_actinobacterial-type"/>
</dbReference>
<keyword evidence="6 7" id="KW-0804">Transcription</keyword>
<evidence type="ECO:0000256" key="4">
    <source>
        <dbReference type="ARBA" id="ARBA00023027"/>
    </source>
</evidence>
<evidence type="ECO:0000256" key="2">
    <source>
        <dbReference type="ARBA" id="ARBA00022491"/>
    </source>
</evidence>
<keyword evidence="4 7" id="KW-0520">NAD</keyword>
<dbReference type="NCBIfam" id="NF003993">
    <property type="entry name" value="PRK05472.2-2"/>
    <property type="match status" value="1"/>
</dbReference>
<evidence type="ECO:0000256" key="5">
    <source>
        <dbReference type="ARBA" id="ARBA00023125"/>
    </source>
</evidence>
<evidence type="ECO:0000256" key="7">
    <source>
        <dbReference type="HAMAP-Rule" id="MF_01131"/>
    </source>
</evidence>
<dbReference type="GO" id="GO:0003700">
    <property type="term" value="F:DNA-binding transcription factor activity"/>
    <property type="evidence" value="ECO:0007669"/>
    <property type="project" value="UniProtKB-UniRule"/>
</dbReference>
<feature type="domain" description="CoA-binding" evidence="8">
    <location>
        <begin position="77"/>
        <end position="178"/>
    </location>
</feature>
<evidence type="ECO:0000313" key="10">
    <source>
        <dbReference type="Proteomes" id="UP000316517"/>
    </source>
</evidence>
<dbReference type="Pfam" id="PF06971">
    <property type="entry name" value="Put_DNA-bind_N"/>
    <property type="match status" value="1"/>
</dbReference>
<dbReference type="SUPFAM" id="SSF46785">
    <property type="entry name" value="Winged helix' DNA-binding domain"/>
    <property type="match status" value="1"/>
</dbReference>
<reference evidence="9 10" key="1">
    <citation type="submission" date="2019-03" db="EMBL/GenBank/DDBJ databases">
        <title>Metabolic potential of uncultured bacteria and archaea associated with petroleum seepage in deep-sea sediments.</title>
        <authorList>
            <person name="Dong X."/>
            <person name="Hubert C."/>
        </authorList>
    </citation>
    <scope>NUCLEOTIDE SEQUENCE [LARGE SCALE GENOMIC DNA]</scope>
    <source>
        <strain evidence="9">E44_bin3</strain>
    </source>
</reference>
<comment type="similarity">
    <text evidence="7">Belongs to the transcriptional regulatory Rex family.</text>
</comment>
<dbReference type="InterPro" id="IPR003781">
    <property type="entry name" value="CoA-bd"/>
</dbReference>
<dbReference type="Gene3D" id="1.10.10.10">
    <property type="entry name" value="Winged helix-like DNA-binding domain superfamily/Winged helix DNA-binding domain"/>
    <property type="match status" value="1"/>
</dbReference>
<dbReference type="SMART" id="SM00881">
    <property type="entry name" value="CoA_binding"/>
    <property type="match status" value="1"/>
</dbReference>
<dbReference type="PANTHER" id="PTHR35786:SF1">
    <property type="entry name" value="REDOX-SENSING TRANSCRIPTIONAL REPRESSOR REX 1"/>
    <property type="match status" value="1"/>
</dbReference>
<comment type="caution">
    <text evidence="9">The sequence shown here is derived from an EMBL/GenBank/DDBJ whole genome shotgun (WGS) entry which is preliminary data.</text>
</comment>
<evidence type="ECO:0000313" key="9">
    <source>
        <dbReference type="EMBL" id="TET27896.1"/>
    </source>
</evidence>
<dbReference type="Pfam" id="PF02629">
    <property type="entry name" value="CoA_binding"/>
    <property type="match status" value="1"/>
</dbReference>
<feature type="binding site" evidence="7">
    <location>
        <begin position="88"/>
        <end position="93"/>
    </location>
    <ligand>
        <name>NAD(+)</name>
        <dbReference type="ChEBI" id="CHEBI:57540"/>
    </ligand>
</feature>
<organism evidence="9 10">
    <name type="scientific">Aerophobetes bacterium</name>
    <dbReference type="NCBI Taxonomy" id="2030807"/>
    <lineage>
        <taxon>Bacteria</taxon>
        <taxon>Candidatus Aerophobota</taxon>
    </lineage>
</organism>
<dbReference type="InterPro" id="IPR036390">
    <property type="entry name" value="WH_DNA-bd_sf"/>
</dbReference>
<name>A0A523TC34_UNCAE</name>
<comment type="subunit">
    <text evidence="7">Homodimer.</text>
</comment>
<sequence>MPRFKVPEATVERLSVYLRSIKRLNNERVLPSQELAELVGTSDGQVRKDLAYFGEFGVPGQGYRVGTLKEEISRILGVDRVWRIALVGMGNLGAALLAYPGFKRQGFEIKVAFDNDLSKIGKVWQGVKIEDVEKIPQILFEQEIKMGIIATPAQAAQAVASKLIEGGVKAILNFAPVRIVVPDRVKLRNVDLSIELEALSYFLGRKGIAGG</sequence>
<dbReference type="NCBIfam" id="NF003992">
    <property type="entry name" value="PRK05472.2-1"/>
    <property type="match status" value="1"/>
</dbReference>
<dbReference type="EMBL" id="SOJT01000162">
    <property type="protein sequence ID" value="TET27896.1"/>
    <property type="molecule type" value="Genomic_DNA"/>
</dbReference>
<dbReference type="GO" id="GO:0003677">
    <property type="term" value="F:DNA binding"/>
    <property type="evidence" value="ECO:0007669"/>
    <property type="project" value="UniProtKB-UniRule"/>
</dbReference>
<gene>
    <name evidence="7" type="primary">rex</name>
    <name evidence="9" type="ORF">E3J68_03655</name>
</gene>
<dbReference type="NCBIfam" id="NF003994">
    <property type="entry name" value="PRK05472.2-3"/>
    <property type="match status" value="1"/>
</dbReference>
<dbReference type="InterPro" id="IPR022876">
    <property type="entry name" value="Tscrpt_rep_Rex"/>
</dbReference>